<feature type="domain" description="NmrA-like" evidence="1">
    <location>
        <begin position="2"/>
        <end position="246"/>
    </location>
</feature>
<dbReference type="Gene3D" id="3.40.50.720">
    <property type="entry name" value="NAD(P)-binding Rossmann-like Domain"/>
    <property type="match status" value="1"/>
</dbReference>
<reference evidence="2 3" key="1">
    <citation type="submission" date="2024-06" db="EMBL/GenBank/DDBJ databases">
        <title>The Natural Products Discovery Center: Release of the First 8490 Sequenced Strains for Exploring Actinobacteria Biosynthetic Diversity.</title>
        <authorList>
            <person name="Kalkreuter E."/>
            <person name="Kautsar S.A."/>
            <person name="Yang D."/>
            <person name="Bader C.D."/>
            <person name="Teijaro C.N."/>
            <person name="Fluegel L."/>
            <person name="Davis C.M."/>
            <person name="Simpson J.R."/>
            <person name="Lauterbach L."/>
            <person name="Steele A.D."/>
            <person name="Gui C."/>
            <person name="Meng S."/>
            <person name="Li G."/>
            <person name="Viehrig K."/>
            <person name="Ye F."/>
            <person name="Su P."/>
            <person name="Kiefer A.F."/>
            <person name="Nichols A."/>
            <person name="Cepeda A.J."/>
            <person name="Yan W."/>
            <person name="Fan B."/>
            <person name="Jiang Y."/>
            <person name="Adhikari A."/>
            <person name="Zheng C.-J."/>
            <person name="Schuster L."/>
            <person name="Cowan T.M."/>
            <person name="Smanski M.J."/>
            <person name="Chevrette M.G."/>
            <person name="De Carvalho L.P.S."/>
            <person name="Shen B."/>
        </authorList>
    </citation>
    <scope>NUCLEOTIDE SEQUENCE [LARGE SCALE GENOMIC DNA]</scope>
    <source>
        <strain evidence="2 3">NPDC052347</strain>
    </source>
</reference>
<dbReference type="Proteomes" id="UP001552594">
    <property type="component" value="Unassembled WGS sequence"/>
</dbReference>
<protein>
    <submittedName>
        <fullName evidence="2">NAD(P)H-binding protein</fullName>
    </submittedName>
</protein>
<evidence type="ECO:0000313" key="3">
    <source>
        <dbReference type="Proteomes" id="UP001552594"/>
    </source>
</evidence>
<comment type="caution">
    <text evidence="2">The sequence shown here is derived from an EMBL/GenBank/DDBJ whole genome shotgun (WGS) entry which is preliminary data.</text>
</comment>
<dbReference type="Pfam" id="PF05368">
    <property type="entry name" value="NmrA"/>
    <property type="match status" value="1"/>
</dbReference>
<name>A0ABV3JUU2_STRON</name>
<sequence length="283" mass="29461">MIVVTGATGHIGRPLVGQLLAEGAEVRALTRDPRRAQLPAGAEVVEAQPGSAERLAELCRGARVLYLNLAATQGASIAALAAAAVEAGVRRIVLNSSISVEHAETAGMIARIHQEAEQAVRDSGAEWCFIRGGMYATNALAWAPEIRATGMVRGAYPDAVAAPVHEADLAAVTARALLDEKGEHSGKAYAVTGPANLTMAQQVAGIARAIGRPEVHFQQVPEREAVAALTAQGLPEQVAQTLVAFAAQSVGTNPALGDDIEPITGHPARTFAQWANDHAEAFR</sequence>
<keyword evidence="3" id="KW-1185">Reference proteome</keyword>
<accession>A0ABV3JUU2</accession>
<dbReference type="PANTHER" id="PTHR43162:SF1">
    <property type="entry name" value="PRESTALK A DIFFERENTIATION PROTEIN A"/>
    <property type="match status" value="1"/>
</dbReference>
<dbReference type="SUPFAM" id="SSF51735">
    <property type="entry name" value="NAD(P)-binding Rossmann-fold domains"/>
    <property type="match status" value="1"/>
</dbReference>
<evidence type="ECO:0000313" key="2">
    <source>
        <dbReference type="EMBL" id="MEV5506247.1"/>
    </source>
</evidence>
<dbReference type="InterPro" id="IPR051604">
    <property type="entry name" value="Ergot_Alk_Oxidoreductase"/>
</dbReference>
<dbReference type="InterPro" id="IPR036291">
    <property type="entry name" value="NAD(P)-bd_dom_sf"/>
</dbReference>
<dbReference type="EMBL" id="JBFAUK010000004">
    <property type="protein sequence ID" value="MEV5506247.1"/>
    <property type="molecule type" value="Genomic_DNA"/>
</dbReference>
<evidence type="ECO:0000259" key="1">
    <source>
        <dbReference type="Pfam" id="PF05368"/>
    </source>
</evidence>
<gene>
    <name evidence="2" type="ORF">AB0L16_07190</name>
</gene>
<proteinExistence type="predicted"/>
<organism evidence="2 3">
    <name type="scientific">Streptomyces orinoci</name>
    <name type="common">Streptoverticillium orinoci</name>
    <dbReference type="NCBI Taxonomy" id="67339"/>
    <lineage>
        <taxon>Bacteria</taxon>
        <taxon>Bacillati</taxon>
        <taxon>Actinomycetota</taxon>
        <taxon>Actinomycetes</taxon>
        <taxon>Kitasatosporales</taxon>
        <taxon>Streptomycetaceae</taxon>
        <taxon>Streptomyces</taxon>
    </lineage>
</organism>
<dbReference type="InterPro" id="IPR008030">
    <property type="entry name" value="NmrA-like"/>
</dbReference>
<dbReference type="RefSeq" id="WP_109282692.1">
    <property type="nucleotide sequence ID" value="NZ_JBFAUK010000004.1"/>
</dbReference>
<dbReference type="PANTHER" id="PTHR43162">
    <property type="match status" value="1"/>
</dbReference>